<organism evidence="6 7">
    <name type="scientific">Orchesella cincta</name>
    <name type="common">Springtail</name>
    <name type="synonym">Podura cincta</name>
    <dbReference type="NCBI Taxonomy" id="48709"/>
    <lineage>
        <taxon>Eukaryota</taxon>
        <taxon>Metazoa</taxon>
        <taxon>Ecdysozoa</taxon>
        <taxon>Arthropoda</taxon>
        <taxon>Hexapoda</taxon>
        <taxon>Collembola</taxon>
        <taxon>Entomobryomorpha</taxon>
        <taxon>Entomobryoidea</taxon>
        <taxon>Orchesellidae</taxon>
        <taxon>Orchesellinae</taxon>
        <taxon>Orchesella</taxon>
    </lineage>
</organism>
<evidence type="ECO:0000256" key="2">
    <source>
        <dbReference type="ARBA" id="ARBA00023157"/>
    </source>
</evidence>
<gene>
    <name evidence="6" type="ORF">Ocin01_11497</name>
</gene>
<evidence type="ECO:0000259" key="5">
    <source>
        <dbReference type="PROSITE" id="PS01180"/>
    </source>
</evidence>
<dbReference type="PANTHER" id="PTHR24251:SF30">
    <property type="entry name" value="MEMBRANE FRIZZLED-RELATED PROTEIN"/>
    <property type="match status" value="1"/>
</dbReference>
<evidence type="ECO:0000256" key="3">
    <source>
        <dbReference type="PROSITE-ProRule" id="PRU00059"/>
    </source>
</evidence>
<dbReference type="SMART" id="SM00042">
    <property type="entry name" value="CUB"/>
    <property type="match status" value="1"/>
</dbReference>
<proteinExistence type="predicted"/>
<name>A0A1D2MR34_ORCCI</name>
<dbReference type="SUPFAM" id="SSF49854">
    <property type="entry name" value="Spermadhesin, CUB domain"/>
    <property type="match status" value="1"/>
</dbReference>
<keyword evidence="7" id="KW-1185">Reference proteome</keyword>
<keyword evidence="2" id="KW-1015">Disulfide bond</keyword>
<feature type="transmembrane region" description="Helical" evidence="4">
    <location>
        <begin position="6"/>
        <end position="26"/>
    </location>
</feature>
<dbReference type="CDD" id="cd00041">
    <property type="entry name" value="CUB"/>
    <property type="match status" value="1"/>
</dbReference>
<dbReference type="Pfam" id="PF00431">
    <property type="entry name" value="CUB"/>
    <property type="match status" value="1"/>
</dbReference>
<dbReference type="AlphaFoldDB" id="A0A1D2MR34"/>
<dbReference type="PROSITE" id="PS01180">
    <property type="entry name" value="CUB"/>
    <property type="match status" value="1"/>
</dbReference>
<comment type="caution">
    <text evidence="3">Lacks conserved residue(s) required for the propagation of feature annotation.</text>
</comment>
<reference evidence="6 7" key="1">
    <citation type="journal article" date="2016" name="Genome Biol. Evol.">
        <title>Gene Family Evolution Reflects Adaptation to Soil Environmental Stressors in the Genome of the Collembolan Orchesella cincta.</title>
        <authorList>
            <person name="Faddeeva-Vakhrusheva A."/>
            <person name="Derks M.F."/>
            <person name="Anvar S.Y."/>
            <person name="Agamennone V."/>
            <person name="Suring W."/>
            <person name="Smit S."/>
            <person name="van Straalen N.M."/>
            <person name="Roelofs D."/>
        </authorList>
    </citation>
    <scope>NUCLEOTIDE SEQUENCE [LARGE SCALE GENOMIC DNA]</scope>
    <source>
        <tissue evidence="6">Mixed pool</tissue>
    </source>
</reference>
<dbReference type="Gene3D" id="2.60.120.290">
    <property type="entry name" value="Spermadhesin, CUB domain"/>
    <property type="match status" value="1"/>
</dbReference>
<evidence type="ECO:0000256" key="1">
    <source>
        <dbReference type="ARBA" id="ARBA00022737"/>
    </source>
</evidence>
<keyword evidence="1" id="KW-0677">Repeat</keyword>
<evidence type="ECO:0000313" key="7">
    <source>
        <dbReference type="Proteomes" id="UP000094527"/>
    </source>
</evidence>
<dbReference type="InterPro" id="IPR000859">
    <property type="entry name" value="CUB_dom"/>
</dbReference>
<comment type="caution">
    <text evidence="6">The sequence shown here is derived from an EMBL/GenBank/DDBJ whole genome shotgun (WGS) entry which is preliminary data.</text>
</comment>
<sequence>MTALKLFQEYIVIWMVFQIALTYAGVLQATRDDTRITDIDPGSSGNIIIIPANIDIGIGGPDGGSTTFTSVTSFPIFTSSASPGTGGNLVKGLDCGTTVQMYPGNTAHIFSTNFGVANYYNNEACVWRFEANQCTLSTYCPCVDLPRSWECLGDYLKISTDYILQNQRFCGGNRPGQPIYSDTDFLSIKFRSDSRQTAAGFTCFVRCEGPGMTLPIVTNVTCPTSL</sequence>
<accession>A0A1D2MR34</accession>
<dbReference type="OrthoDB" id="10592816at2759"/>
<dbReference type="PANTHER" id="PTHR24251">
    <property type="entry name" value="OVOCHYMASE-RELATED"/>
    <property type="match status" value="1"/>
</dbReference>
<dbReference type="InterPro" id="IPR035914">
    <property type="entry name" value="Sperma_CUB_dom_sf"/>
</dbReference>
<dbReference type="EMBL" id="LJIJ01000701">
    <property type="protein sequence ID" value="ODM95185.1"/>
    <property type="molecule type" value="Genomic_DNA"/>
</dbReference>
<protein>
    <submittedName>
        <fullName evidence="6">Astacin-like metalloendopeptidase</fullName>
    </submittedName>
</protein>
<keyword evidence="4" id="KW-0472">Membrane</keyword>
<keyword evidence="4" id="KW-0812">Transmembrane</keyword>
<evidence type="ECO:0000256" key="4">
    <source>
        <dbReference type="SAM" id="Phobius"/>
    </source>
</evidence>
<feature type="domain" description="CUB" evidence="5">
    <location>
        <begin position="95"/>
        <end position="208"/>
    </location>
</feature>
<evidence type="ECO:0000313" key="6">
    <source>
        <dbReference type="EMBL" id="ODM95185.1"/>
    </source>
</evidence>
<dbReference type="Proteomes" id="UP000094527">
    <property type="component" value="Unassembled WGS sequence"/>
</dbReference>
<keyword evidence="4" id="KW-1133">Transmembrane helix</keyword>